<dbReference type="InterPro" id="IPR014718">
    <property type="entry name" value="GH-type_carb-bd"/>
</dbReference>
<dbReference type="InterPro" id="IPR008183">
    <property type="entry name" value="Aldose_1/G6P_1-epimerase"/>
</dbReference>
<feature type="binding site" evidence="12">
    <location>
        <begin position="178"/>
        <end position="180"/>
    </location>
    <ligand>
        <name>beta-D-galactose</name>
        <dbReference type="ChEBI" id="CHEBI:27667"/>
    </ligand>
</feature>
<evidence type="ECO:0000256" key="11">
    <source>
        <dbReference type="PIRSR" id="PIRSR005096-2"/>
    </source>
</evidence>
<feature type="binding site" evidence="11">
    <location>
        <position position="248"/>
    </location>
    <ligand>
        <name>beta-D-galactose</name>
        <dbReference type="ChEBI" id="CHEBI:27667"/>
    </ligand>
</feature>
<dbReference type="EMBL" id="PDOB01000009">
    <property type="protein sequence ID" value="PIL40390.1"/>
    <property type="molecule type" value="Genomic_DNA"/>
</dbReference>
<comment type="pathway">
    <text evidence="2 9">Carbohydrate metabolism; hexose metabolism.</text>
</comment>
<evidence type="ECO:0000256" key="8">
    <source>
        <dbReference type="ARBA" id="ARBA00023277"/>
    </source>
</evidence>
<evidence type="ECO:0000256" key="3">
    <source>
        <dbReference type="ARBA" id="ARBA00006206"/>
    </source>
</evidence>
<dbReference type="Gene3D" id="2.70.98.10">
    <property type="match status" value="1"/>
</dbReference>
<dbReference type="AlphaFoldDB" id="A0A2G8T2W3"/>
<sequence>MNDKVVKSPFGQLADGAKVSLYTLVNAHGMVVKITDFGAIITELHAPDRAGVLADVVLGFDMLAPYVAPNPYFGATIGRYGNRIADGRFELDGEIFQLDVNDGANHLHGGSRGFHTVLWQATPDQEGLTLTYRSADGEQGYPGNLDVTLRYELTDDNELLMRCSAVTDRATPVNLTQHSYFNLAGGGDILAHELTIHADSFTPIDAALIPTGALAPVAGTPFDFRSPRPIGERIAQPDKQLRQGAGYDHNFVLDKQGGRMTLAARVREPVTGRILELYTEEPGLQFYSGNFLDGSLPGKGRSIDYRSGFCLEPQHFPDSPNQPEFPSTILRPGERYMTESRFKFSVENHA</sequence>
<evidence type="ECO:0000256" key="7">
    <source>
        <dbReference type="ARBA" id="ARBA00023235"/>
    </source>
</evidence>
<evidence type="ECO:0000256" key="9">
    <source>
        <dbReference type="PIRNR" id="PIRNR005096"/>
    </source>
</evidence>
<dbReference type="PIRSF" id="PIRSF005096">
    <property type="entry name" value="GALM"/>
    <property type="match status" value="1"/>
</dbReference>
<keyword evidence="7 9" id="KW-0413">Isomerase</keyword>
<evidence type="ECO:0000256" key="4">
    <source>
        <dbReference type="ARBA" id="ARBA00011245"/>
    </source>
</evidence>
<evidence type="ECO:0000256" key="1">
    <source>
        <dbReference type="ARBA" id="ARBA00004496"/>
    </source>
</evidence>
<comment type="subunit">
    <text evidence="4">Monomer.</text>
</comment>
<dbReference type="PANTHER" id="PTHR10091:SF0">
    <property type="entry name" value="GALACTOSE MUTAROTASE"/>
    <property type="match status" value="1"/>
</dbReference>
<evidence type="ECO:0000256" key="12">
    <source>
        <dbReference type="PIRSR" id="PIRSR005096-3"/>
    </source>
</evidence>
<dbReference type="GO" id="GO:0005737">
    <property type="term" value="C:cytoplasm"/>
    <property type="evidence" value="ECO:0007669"/>
    <property type="project" value="UniProtKB-SubCell"/>
</dbReference>
<keyword evidence="5" id="KW-0963">Cytoplasm</keyword>
<dbReference type="InterPro" id="IPR015443">
    <property type="entry name" value="Aldose_1-epimerase"/>
</dbReference>
<dbReference type="GO" id="GO:0033499">
    <property type="term" value="P:galactose catabolic process via UDP-galactose, Leloir pathway"/>
    <property type="evidence" value="ECO:0007669"/>
    <property type="project" value="TreeGrafter"/>
</dbReference>
<feature type="active site" description="Proton donor" evidence="10">
    <location>
        <position position="178"/>
    </location>
</feature>
<feature type="active site" description="Proton acceptor" evidence="10">
    <location>
        <position position="312"/>
    </location>
</feature>
<dbReference type="GO" id="GO:0006006">
    <property type="term" value="P:glucose metabolic process"/>
    <property type="evidence" value="ECO:0007669"/>
    <property type="project" value="TreeGrafter"/>
</dbReference>
<evidence type="ECO:0000256" key="2">
    <source>
        <dbReference type="ARBA" id="ARBA00005028"/>
    </source>
</evidence>
<dbReference type="CDD" id="cd09019">
    <property type="entry name" value="galactose_mutarotase_like"/>
    <property type="match status" value="1"/>
</dbReference>
<reference evidence="13 14" key="1">
    <citation type="submission" date="2017-10" db="EMBL/GenBank/DDBJ databases">
        <title>Massilia psychrophilum sp. nov., a novel purple-pigmented bacterium isolated from Tianshan glacier, Xinjiang Municipality, China.</title>
        <authorList>
            <person name="Wang H."/>
        </authorList>
    </citation>
    <scope>NUCLEOTIDE SEQUENCE [LARGE SCALE GENOMIC DNA]</scope>
    <source>
        <strain evidence="13 14">JCM 30813</strain>
    </source>
</reference>
<name>A0A2G8T2W3_9BURK</name>
<gene>
    <name evidence="13" type="ORF">CR103_07615</name>
</gene>
<evidence type="ECO:0000256" key="10">
    <source>
        <dbReference type="PIRSR" id="PIRSR005096-1"/>
    </source>
</evidence>
<dbReference type="FunFam" id="2.70.98.10:FF:000003">
    <property type="entry name" value="Aldose 1-epimerase"/>
    <property type="match status" value="1"/>
</dbReference>
<dbReference type="Proteomes" id="UP000228593">
    <property type="component" value="Unassembled WGS sequence"/>
</dbReference>
<dbReference type="NCBIfam" id="NF008277">
    <property type="entry name" value="PRK11055.1"/>
    <property type="match status" value="1"/>
</dbReference>
<organism evidence="13 14">
    <name type="scientific">Massilia psychrophila</name>
    <dbReference type="NCBI Taxonomy" id="1603353"/>
    <lineage>
        <taxon>Bacteria</taxon>
        <taxon>Pseudomonadati</taxon>
        <taxon>Pseudomonadota</taxon>
        <taxon>Betaproteobacteria</taxon>
        <taxon>Burkholderiales</taxon>
        <taxon>Oxalobacteraceae</taxon>
        <taxon>Telluria group</taxon>
        <taxon>Massilia</taxon>
    </lineage>
</organism>
<feature type="binding site" evidence="12">
    <location>
        <begin position="82"/>
        <end position="83"/>
    </location>
    <ligand>
        <name>beta-D-galactose</name>
        <dbReference type="ChEBI" id="CHEBI:27667"/>
    </ligand>
</feature>
<keyword evidence="8 9" id="KW-0119">Carbohydrate metabolism</keyword>
<evidence type="ECO:0000256" key="5">
    <source>
        <dbReference type="ARBA" id="ARBA00022490"/>
    </source>
</evidence>
<dbReference type="InterPro" id="IPR047215">
    <property type="entry name" value="Galactose_mutarotase-like"/>
</dbReference>
<dbReference type="GO" id="GO:0030246">
    <property type="term" value="F:carbohydrate binding"/>
    <property type="evidence" value="ECO:0007669"/>
    <property type="project" value="InterPro"/>
</dbReference>
<comment type="similarity">
    <text evidence="3 9">Belongs to the aldose epimerase family.</text>
</comment>
<comment type="caution">
    <text evidence="13">The sequence shown here is derived from an EMBL/GenBank/DDBJ whole genome shotgun (WGS) entry which is preliminary data.</text>
</comment>
<dbReference type="OrthoDB" id="9779408at2"/>
<dbReference type="GO" id="GO:0004034">
    <property type="term" value="F:aldose 1-epimerase activity"/>
    <property type="evidence" value="ECO:0007669"/>
    <property type="project" value="UniProtKB-EC"/>
</dbReference>
<evidence type="ECO:0000313" key="14">
    <source>
        <dbReference type="Proteomes" id="UP000228593"/>
    </source>
</evidence>
<comment type="catalytic activity">
    <reaction evidence="9">
        <text>alpha-D-glucose = beta-D-glucose</text>
        <dbReference type="Rhea" id="RHEA:10264"/>
        <dbReference type="ChEBI" id="CHEBI:15903"/>
        <dbReference type="ChEBI" id="CHEBI:17925"/>
        <dbReference type="EC" id="5.1.3.3"/>
    </reaction>
</comment>
<dbReference type="PANTHER" id="PTHR10091">
    <property type="entry name" value="ALDOSE-1-EPIMERASE"/>
    <property type="match status" value="1"/>
</dbReference>
<dbReference type="RefSeq" id="WP_099915496.1">
    <property type="nucleotide sequence ID" value="NZ_BMHS01000013.1"/>
</dbReference>
<keyword evidence="14" id="KW-1185">Reference proteome</keyword>
<dbReference type="Pfam" id="PF01263">
    <property type="entry name" value="Aldose_epim"/>
    <property type="match status" value="1"/>
</dbReference>
<proteinExistence type="inferred from homology"/>
<comment type="subcellular location">
    <subcellularLocation>
        <location evidence="1">Cytoplasm</location>
    </subcellularLocation>
</comment>
<evidence type="ECO:0000256" key="6">
    <source>
        <dbReference type="ARBA" id="ARBA00022553"/>
    </source>
</evidence>
<dbReference type="EC" id="5.1.3.3" evidence="9"/>
<evidence type="ECO:0000313" key="13">
    <source>
        <dbReference type="EMBL" id="PIL40390.1"/>
    </source>
</evidence>
<accession>A0A2G8T2W3</accession>
<protein>
    <recommendedName>
        <fullName evidence="9">Aldose 1-epimerase</fullName>
        <ecNumber evidence="9">5.1.3.3</ecNumber>
    </recommendedName>
</protein>
<dbReference type="SUPFAM" id="SSF74650">
    <property type="entry name" value="Galactose mutarotase-like"/>
    <property type="match status" value="1"/>
</dbReference>
<dbReference type="UniPathway" id="UPA00242"/>
<dbReference type="InterPro" id="IPR011013">
    <property type="entry name" value="Gal_mutarotase_sf_dom"/>
</dbReference>
<keyword evidence="6" id="KW-0597">Phosphoprotein</keyword>